<gene>
    <name evidence="1" type="ORF">GCM10009533_30310</name>
</gene>
<sequence>MPRLPLAAEPLLAAPAAKVIADQRRKEGRATGKPIRLLIGDRHPAVYAYKKLKSAKPCSNSATSSQRT</sequence>
<dbReference type="EMBL" id="BAAAGS010000017">
    <property type="protein sequence ID" value="GAA0528985.1"/>
    <property type="molecule type" value="Genomic_DNA"/>
</dbReference>
<evidence type="ECO:0000313" key="1">
    <source>
        <dbReference type="EMBL" id="GAA0528985.1"/>
    </source>
</evidence>
<comment type="caution">
    <text evidence="1">The sequence shown here is derived from an EMBL/GenBank/DDBJ whole genome shotgun (WGS) entry which is preliminary data.</text>
</comment>
<protein>
    <submittedName>
        <fullName evidence="1">Uncharacterized protein</fullName>
    </submittedName>
</protein>
<dbReference type="Proteomes" id="UP001500729">
    <property type="component" value="Unassembled WGS sequence"/>
</dbReference>
<accession>A0ABP3MZD4</accession>
<reference evidence="2" key="1">
    <citation type="journal article" date="2019" name="Int. J. Syst. Evol. Microbiol.">
        <title>The Global Catalogue of Microorganisms (GCM) 10K type strain sequencing project: providing services to taxonomists for standard genome sequencing and annotation.</title>
        <authorList>
            <consortium name="The Broad Institute Genomics Platform"/>
            <consortium name="The Broad Institute Genome Sequencing Center for Infectious Disease"/>
            <person name="Wu L."/>
            <person name="Ma J."/>
        </authorList>
    </citation>
    <scope>NUCLEOTIDE SEQUENCE [LARGE SCALE GENOMIC DNA]</scope>
    <source>
        <strain evidence="2">JCM 10303</strain>
    </source>
</reference>
<organism evidence="1 2">
    <name type="scientific">Saccharopolyspora erythraea</name>
    <name type="common">Streptomyces erythraeus</name>
    <dbReference type="NCBI Taxonomy" id="1836"/>
    <lineage>
        <taxon>Bacteria</taxon>
        <taxon>Bacillati</taxon>
        <taxon>Actinomycetota</taxon>
        <taxon>Actinomycetes</taxon>
        <taxon>Pseudonocardiales</taxon>
        <taxon>Pseudonocardiaceae</taxon>
        <taxon>Saccharopolyspora</taxon>
    </lineage>
</organism>
<name>A0ABP3MZD4_SACER</name>
<proteinExistence type="predicted"/>
<evidence type="ECO:0000313" key="2">
    <source>
        <dbReference type="Proteomes" id="UP001500729"/>
    </source>
</evidence>
<keyword evidence="2" id="KW-1185">Reference proteome</keyword>